<dbReference type="Gene3D" id="3.30.1140.40">
    <property type="entry name" value="Tctex-1"/>
    <property type="match status" value="1"/>
</dbReference>
<dbReference type="KEGG" id="aplc:110985212"/>
<dbReference type="AlphaFoldDB" id="A0A8B7Z7W5"/>
<dbReference type="OrthoDB" id="10260741at2759"/>
<evidence type="ECO:0000256" key="2">
    <source>
        <dbReference type="SAM" id="MobiDB-lite"/>
    </source>
</evidence>
<dbReference type="InterPro" id="IPR038586">
    <property type="entry name" value="Tctex-1-like_sf"/>
</dbReference>
<organism evidence="3 4">
    <name type="scientific">Acanthaster planci</name>
    <name type="common">Crown-of-thorns starfish</name>
    <dbReference type="NCBI Taxonomy" id="133434"/>
    <lineage>
        <taxon>Eukaryota</taxon>
        <taxon>Metazoa</taxon>
        <taxon>Echinodermata</taxon>
        <taxon>Eleutherozoa</taxon>
        <taxon>Asterozoa</taxon>
        <taxon>Asteroidea</taxon>
        <taxon>Valvatacea</taxon>
        <taxon>Valvatida</taxon>
        <taxon>Acanthasteridae</taxon>
        <taxon>Acanthaster</taxon>
    </lineage>
</organism>
<dbReference type="Proteomes" id="UP000694845">
    <property type="component" value="Unplaced"/>
</dbReference>
<dbReference type="GeneID" id="110985212"/>
<dbReference type="GO" id="GO:0005868">
    <property type="term" value="C:cytoplasmic dynein complex"/>
    <property type="evidence" value="ECO:0007669"/>
    <property type="project" value="TreeGrafter"/>
</dbReference>
<dbReference type="GO" id="GO:0005737">
    <property type="term" value="C:cytoplasm"/>
    <property type="evidence" value="ECO:0007669"/>
    <property type="project" value="TreeGrafter"/>
</dbReference>
<dbReference type="PANTHER" id="PTHR21255">
    <property type="entry name" value="T-COMPLEX-ASSOCIATED-TESTIS-EXPRESSED 1/ DYNEIN LIGHT CHAIN"/>
    <property type="match status" value="1"/>
</dbReference>
<dbReference type="GO" id="GO:0045505">
    <property type="term" value="F:dynein intermediate chain binding"/>
    <property type="evidence" value="ECO:0007669"/>
    <property type="project" value="TreeGrafter"/>
</dbReference>
<dbReference type="InterPro" id="IPR005334">
    <property type="entry name" value="Tctex-1-like"/>
</dbReference>
<protein>
    <submittedName>
        <fullName evidence="4">Tctex1 domain-containing protein 1-like isoform X1</fullName>
    </submittedName>
</protein>
<evidence type="ECO:0000256" key="1">
    <source>
        <dbReference type="ARBA" id="ARBA00005361"/>
    </source>
</evidence>
<sequence>MSYPFLLDYLIWPFFLDDRCFLFIAVEKASDMHCTCRWKSIELKPYVRDSAQAFCGYKPPPNKRVLPDMAALNAQNLEKLNRQDGSVKSSRRHSIISRKSSLSHSTTGDGASGPVSNRWRRLSRAFSTSIGNPNFRVATVRSTDTPAAASKPLVRFENTFKMAPDPGTRFVPGEVEKIARQVLEANLTEKTRYEPRTCAIFTQRIAEEIKMRVKELKIPRYKIACQVFMGSVSGQCQRMVSRAVWNTDTDNFATWTYQNNSLYAVALVHCTYYE</sequence>
<dbReference type="Pfam" id="PF03645">
    <property type="entry name" value="Tctex-1"/>
    <property type="match status" value="1"/>
</dbReference>
<dbReference type="RefSeq" id="XP_022101749.1">
    <property type="nucleotide sequence ID" value="XM_022246057.1"/>
</dbReference>
<dbReference type="PANTHER" id="PTHR21255:SF65">
    <property type="entry name" value="TCTEX1 DOMAIN-CONTAINING PROTEIN 2"/>
    <property type="match status" value="1"/>
</dbReference>
<feature type="region of interest" description="Disordered" evidence="2">
    <location>
        <begin position="81"/>
        <end position="116"/>
    </location>
</feature>
<name>A0A8B7Z7W5_ACAPL</name>
<accession>A0A8B7Z7W5</accession>
<proteinExistence type="inferred from homology"/>
<reference evidence="4" key="1">
    <citation type="submission" date="2025-08" db="UniProtKB">
        <authorList>
            <consortium name="RefSeq"/>
        </authorList>
    </citation>
    <scope>IDENTIFICATION</scope>
</reference>
<comment type="similarity">
    <text evidence="1">Belongs to the dynein light chain Tctex-type family.</text>
</comment>
<dbReference type="CDD" id="cd21451">
    <property type="entry name" value="DLC-like_TCTEX1D"/>
    <property type="match status" value="1"/>
</dbReference>
<keyword evidence="3" id="KW-1185">Reference proteome</keyword>
<gene>
    <name evidence="4" type="primary">LOC110985212</name>
</gene>
<evidence type="ECO:0000313" key="3">
    <source>
        <dbReference type="Proteomes" id="UP000694845"/>
    </source>
</evidence>
<evidence type="ECO:0000313" key="4">
    <source>
        <dbReference type="RefSeq" id="XP_022101749.1"/>
    </source>
</evidence>
<dbReference type="GO" id="GO:0007018">
    <property type="term" value="P:microtubule-based movement"/>
    <property type="evidence" value="ECO:0007669"/>
    <property type="project" value="TreeGrafter"/>
</dbReference>